<protein>
    <submittedName>
        <fullName evidence="1">Uncharacterized protein</fullName>
    </submittedName>
</protein>
<gene>
    <name evidence="1" type="ORF">MILVUS5_LOCUS13372</name>
</gene>
<sequence length="117" mass="13317">MCRDVLIGQNLQAAATKSTIMLEELPNDLARVDMLFQDACRSISEEEISFLILSGKYIAIALVDHNKLSHAWQDFHVPGVLSSNSDYTGDIFALTYLHMLHMHSYVAIMLYKYQAFF</sequence>
<evidence type="ECO:0000313" key="2">
    <source>
        <dbReference type="Proteomes" id="UP001177021"/>
    </source>
</evidence>
<reference evidence="1" key="1">
    <citation type="submission" date="2023-10" db="EMBL/GenBank/DDBJ databases">
        <authorList>
            <person name="Rodriguez Cubillos JULIANA M."/>
            <person name="De Vega J."/>
        </authorList>
    </citation>
    <scope>NUCLEOTIDE SEQUENCE</scope>
</reference>
<organism evidence="1 2">
    <name type="scientific">Trifolium pratense</name>
    <name type="common">Red clover</name>
    <dbReference type="NCBI Taxonomy" id="57577"/>
    <lineage>
        <taxon>Eukaryota</taxon>
        <taxon>Viridiplantae</taxon>
        <taxon>Streptophyta</taxon>
        <taxon>Embryophyta</taxon>
        <taxon>Tracheophyta</taxon>
        <taxon>Spermatophyta</taxon>
        <taxon>Magnoliopsida</taxon>
        <taxon>eudicotyledons</taxon>
        <taxon>Gunneridae</taxon>
        <taxon>Pentapetalae</taxon>
        <taxon>rosids</taxon>
        <taxon>fabids</taxon>
        <taxon>Fabales</taxon>
        <taxon>Fabaceae</taxon>
        <taxon>Papilionoideae</taxon>
        <taxon>50 kb inversion clade</taxon>
        <taxon>NPAAA clade</taxon>
        <taxon>Hologalegina</taxon>
        <taxon>IRL clade</taxon>
        <taxon>Trifolieae</taxon>
        <taxon>Trifolium</taxon>
    </lineage>
</organism>
<dbReference type="Proteomes" id="UP001177021">
    <property type="component" value="Unassembled WGS sequence"/>
</dbReference>
<proteinExistence type="predicted"/>
<comment type="caution">
    <text evidence="1">The sequence shown here is derived from an EMBL/GenBank/DDBJ whole genome shotgun (WGS) entry which is preliminary data.</text>
</comment>
<dbReference type="EMBL" id="CASHSV030000034">
    <property type="protein sequence ID" value="CAJ2644308.1"/>
    <property type="molecule type" value="Genomic_DNA"/>
</dbReference>
<evidence type="ECO:0000313" key="1">
    <source>
        <dbReference type="EMBL" id="CAJ2644308.1"/>
    </source>
</evidence>
<accession>A0ACB0JJY3</accession>
<keyword evidence="2" id="KW-1185">Reference proteome</keyword>
<name>A0ACB0JJY3_TRIPR</name>